<comment type="caution">
    <text evidence="1">The sequence shown here is derived from an EMBL/GenBank/DDBJ whole genome shotgun (WGS) entry which is preliminary data.</text>
</comment>
<dbReference type="AlphaFoldDB" id="A0A699UKC0"/>
<gene>
    <name evidence="1" type="ORF">Tci_895324</name>
</gene>
<name>A0A699UKC0_TANCI</name>
<sequence>MGFWSFFFGQPVKIDDVFFGEMTFIEISNHPEKSYFECQRYFKPIDGLIELGVTGKLSGPMQCQKDFFAQLERDYQLIVAAVIPVMEEEFRNWKPEFKIGNFEQELKPIWLSIPACDQPPIE</sequence>
<accession>A0A699UKC0</accession>
<organism evidence="1">
    <name type="scientific">Tanacetum cinerariifolium</name>
    <name type="common">Dalmatian daisy</name>
    <name type="synonym">Chrysanthemum cinerariifolium</name>
    <dbReference type="NCBI Taxonomy" id="118510"/>
    <lineage>
        <taxon>Eukaryota</taxon>
        <taxon>Viridiplantae</taxon>
        <taxon>Streptophyta</taxon>
        <taxon>Embryophyta</taxon>
        <taxon>Tracheophyta</taxon>
        <taxon>Spermatophyta</taxon>
        <taxon>Magnoliopsida</taxon>
        <taxon>eudicotyledons</taxon>
        <taxon>Gunneridae</taxon>
        <taxon>Pentapetalae</taxon>
        <taxon>asterids</taxon>
        <taxon>campanulids</taxon>
        <taxon>Asterales</taxon>
        <taxon>Asteraceae</taxon>
        <taxon>Asteroideae</taxon>
        <taxon>Anthemideae</taxon>
        <taxon>Anthemidinae</taxon>
        <taxon>Tanacetum</taxon>
    </lineage>
</organism>
<dbReference type="EMBL" id="BKCJ011344153">
    <property type="protein sequence ID" value="GFD23355.1"/>
    <property type="molecule type" value="Genomic_DNA"/>
</dbReference>
<reference evidence="1" key="1">
    <citation type="journal article" date="2019" name="Sci. Rep.">
        <title>Draft genome of Tanacetum cinerariifolium, the natural source of mosquito coil.</title>
        <authorList>
            <person name="Yamashiro T."/>
            <person name="Shiraishi A."/>
            <person name="Satake H."/>
            <person name="Nakayama K."/>
        </authorList>
    </citation>
    <scope>NUCLEOTIDE SEQUENCE</scope>
</reference>
<feature type="non-terminal residue" evidence="1">
    <location>
        <position position="122"/>
    </location>
</feature>
<proteinExistence type="predicted"/>
<evidence type="ECO:0000313" key="1">
    <source>
        <dbReference type="EMBL" id="GFD23355.1"/>
    </source>
</evidence>
<protein>
    <submittedName>
        <fullName evidence="1">Uncharacterized protein</fullName>
    </submittedName>
</protein>